<dbReference type="EMBL" id="DWZI01000014">
    <property type="protein sequence ID" value="HJA85072.1"/>
    <property type="molecule type" value="Genomic_DNA"/>
</dbReference>
<name>A0A9D2HWG8_9BACE</name>
<feature type="region of interest" description="Disordered" evidence="1">
    <location>
        <begin position="211"/>
        <end position="232"/>
    </location>
</feature>
<comment type="caution">
    <text evidence="3">The sequence shown here is derived from an EMBL/GenBank/DDBJ whole genome shotgun (WGS) entry which is preliminary data.</text>
</comment>
<dbReference type="Proteomes" id="UP000823862">
    <property type="component" value="Unassembled WGS sequence"/>
</dbReference>
<organism evidence="3 4">
    <name type="scientific">Candidatus Bacteroides avicola</name>
    <dbReference type="NCBI Taxonomy" id="2838468"/>
    <lineage>
        <taxon>Bacteria</taxon>
        <taxon>Pseudomonadati</taxon>
        <taxon>Bacteroidota</taxon>
        <taxon>Bacteroidia</taxon>
        <taxon>Bacteroidales</taxon>
        <taxon>Bacteroidaceae</taxon>
        <taxon>Bacteroides</taxon>
    </lineage>
</organism>
<reference evidence="3" key="2">
    <citation type="submission" date="2021-04" db="EMBL/GenBank/DDBJ databases">
        <authorList>
            <person name="Gilroy R."/>
        </authorList>
    </citation>
    <scope>NUCLEOTIDE SEQUENCE</scope>
    <source>
        <strain evidence="3">ChiHjej12B11-9795</strain>
    </source>
</reference>
<reference evidence="3" key="1">
    <citation type="journal article" date="2021" name="PeerJ">
        <title>Extensive microbial diversity within the chicken gut microbiome revealed by metagenomics and culture.</title>
        <authorList>
            <person name="Gilroy R."/>
            <person name="Ravi A."/>
            <person name="Getino M."/>
            <person name="Pursley I."/>
            <person name="Horton D.L."/>
            <person name="Alikhan N.F."/>
            <person name="Baker D."/>
            <person name="Gharbi K."/>
            <person name="Hall N."/>
            <person name="Watson M."/>
            <person name="Adriaenssens E.M."/>
            <person name="Foster-Nyarko E."/>
            <person name="Jarju S."/>
            <person name="Secka A."/>
            <person name="Antonio M."/>
            <person name="Oren A."/>
            <person name="Chaudhuri R.R."/>
            <person name="La Ragione R."/>
            <person name="Hildebrand F."/>
            <person name="Pallen M.J."/>
        </authorList>
    </citation>
    <scope>NUCLEOTIDE SEQUENCE</scope>
    <source>
        <strain evidence="3">ChiHjej12B11-9795</strain>
    </source>
</reference>
<evidence type="ECO:0008006" key="5">
    <source>
        <dbReference type="Google" id="ProtNLM"/>
    </source>
</evidence>
<evidence type="ECO:0000313" key="3">
    <source>
        <dbReference type="EMBL" id="HJA85072.1"/>
    </source>
</evidence>
<evidence type="ECO:0000313" key="4">
    <source>
        <dbReference type="Proteomes" id="UP000823862"/>
    </source>
</evidence>
<sequence>MKRYLLITLCMLLSAFQFLQAQGAEPEDSIIVSYETPALRPENAFLRDLMEFQGIQCIDVTVKSTKPITYTLYQVNNIQGKETRKSIEFPFAQNQENEITFRFMSQAMSPDTARIVLCRPMHCTFQVPLSTTGCILMETNSDKPYSLTGRIPLIAYTPGHKEEVELNGIKGTFVDYCGVRDAHKHPTEWHRLFNIGDYIYFELEIQPGTTPQFNFQQMGSPSESSQKEEKEN</sequence>
<evidence type="ECO:0000256" key="1">
    <source>
        <dbReference type="SAM" id="MobiDB-lite"/>
    </source>
</evidence>
<gene>
    <name evidence="3" type="ORF">H9950_02525</name>
</gene>
<dbReference type="AlphaFoldDB" id="A0A9D2HWG8"/>
<protein>
    <recommendedName>
        <fullName evidence="5">DUF3868 domain-containing protein</fullName>
    </recommendedName>
</protein>
<keyword evidence="2" id="KW-0732">Signal</keyword>
<accession>A0A9D2HWG8</accession>
<evidence type="ECO:0000256" key="2">
    <source>
        <dbReference type="SAM" id="SignalP"/>
    </source>
</evidence>
<feature type="signal peptide" evidence="2">
    <location>
        <begin position="1"/>
        <end position="21"/>
    </location>
</feature>
<feature type="chain" id="PRO_5038920029" description="DUF3868 domain-containing protein" evidence="2">
    <location>
        <begin position="22"/>
        <end position="232"/>
    </location>
</feature>
<proteinExistence type="predicted"/>